<dbReference type="Proteomes" id="UP001305647">
    <property type="component" value="Unassembled WGS sequence"/>
</dbReference>
<feature type="region of interest" description="Disordered" evidence="1">
    <location>
        <begin position="1"/>
        <end position="27"/>
    </location>
</feature>
<keyword evidence="3" id="KW-1185">Reference proteome</keyword>
<proteinExistence type="predicted"/>
<name>A0AAN6SY70_9PEZI</name>
<dbReference type="AlphaFoldDB" id="A0AAN6SY70"/>
<gene>
    <name evidence="2" type="ORF">N658DRAFT_296945</name>
</gene>
<reference evidence="2" key="1">
    <citation type="journal article" date="2023" name="Mol. Phylogenet. Evol.">
        <title>Genome-scale phylogeny and comparative genomics of the fungal order Sordariales.</title>
        <authorList>
            <person name="Hensen N."/>
            <person name="Bonometti L."/>
            <person name="Westerberg I."/>
            <person name="Brannstrom I.O."/>
            <person name="Guillou S."/>
            <person name="Cros-Aarteil S."/>
            <person name="Calhoun S."/>
            <person name="Haridas S."/>
            <person name="Kuo A."/>
            <person name="Mondo S."/>
            <person name="Pangilinan J."/>
            <person name="Riley R."/>
            <person name="LaButti K."/>
            <person name="Andreopoulos B."/>
            <person name="Lipzen A."/>
            <person name="Chen C."/>
            <person name="Yan M."/>
            <person name="Daum C."/>
            <person name="Ng V."/>
            <person name="Clum A."/>
            <person name="Steindorff A."/>
            <person name="Ohm R.A."/>
            <person name="Martin F."/>
            <person name="Silar P."/>
            <person name="Natvig D.O."/>
            <person name="Lalanne C."/>
            <person name="Gautier V."/>
            <person name="Ament-Velasquez S.L."/>
            <person name="Kruys A."/>
            <person name="Hutchinson M.I."/>
            <person name="Powell A.J."/>
            <person name="Barry K."/>
            <person name="Miller A.N."/>
            <person name="Grigoriev I.V."/>
            <person name="Debuchy R."/>
            <person name="Gladieux P."/>
            <person name="Hiltunen Thoren M."/>
            <person name="Johannesson H."/>
        </authorList>
    </citation>
    <scope>NUCLEOTIDE SEQUENCE</scope>
    <source>
        <strain evidence="2">CBS 757.83</strain>
    </source>
</reference>
<evidence type="ECO:0000313" key="2">
    <source>
        <dbReference type="EMBL" id="KAK4097227.1"/>
    </source>
</evidence>
<organism evidence="2 3">
    <name type="scientific">Parathielavia hyrcaniae</name>
    <dbReference type="NCBI Taxonomy" id="113614"/>
    <lineage>
        <taxon>Eukaryota</taxon>
        <taxon>Fungi</taxon>
        <taxon>Dikarya</taxon>
        <taxon>Ascomycota</taxon>
        <taxon>Pezizomycotina</taxon>
        <taxon>Sordariomycetes</taxon>
        <taxon>Sordariomycetidae</taxon>
        <taxon>Sordariales</taxon>
        <taxon>Chaetomiaceae</taxon>
        <taxon>Parathielavia</taxon>
    </lineage>
</organism>
<dbReference type="EMBL" id="MU863681">
    <property type="protein sequence ID" value="KAK4097227.1"/>
    <property type="molecule type" value="Genomic_DNA"/>
</dbReference>
<sequence>MTPSVFKHPCQRRPPHHPSTYTSTPDSCPPIPRSLLPGVTDALCAVVTAVAICPDNCLRAWDLGSLPASRQVMAARSWRGGCRVDRYLQPSDPPPTIPVLLHLLSPRPVLNALNPCPQRLGTAIGIFDCRCYEVGLLFEPLSPPRPTPSSGFH</sequence>
<protein>
    <submittedName>
        <fullName evidence="2">Uncharacterized protein</fullName>
    </submittedName>
</protein>
<reference evidence="2" key="2">
    <citation type="submission" date="2023-05" db="EMBL/GenBank/DDBJ databases">
        <authorList>
            <consortium name="Lawrence Berkeley National Laboratory"/>
            <person name="Steindorff A."/>
            <person name="Hensen N."/>
            <person name="Bonometti L."/>
            <person name="Westerberg I."/>
            <person name="Brannstrom I.O."/>
            <person name="Guillou S."/>
            <person name="Cros-Aarteil S."/>
            <person name="Calhoun S."/>
            <person name="Haridas S."/>
            <person name="Kuo A."/>
            <person name="Mondo S."/>
            <person name="Pangilinan J."/>
            <person name="Riley R."/>
            <person name="Labutti K."/>
            <person name="Andreopoulos B."/>
            <person name="Lipzen A."/>
            <person name="Chen C."/>
            <person name="Yanf M."/>
            <person name="Daum C."/>
            <person name="Ng V."/>
            <person name="Clum A."/>
            <person name="Ohm R."/>
            <person name="Martin F."/>
            <person name="Silar P."/>
            <person name="Natvig D."/>
            <person name="Lalanne C."/>
            <person name="Gautier V."/>
            <person name="Ament-Velasquez S.L."/>
            <person name="Kruys A."/>
            <person name="Hutchinson M.I."/>
            <person name="Powell A.J."/>
            <person name="Barry K."/>
            <person name="Miller A.N."/>
            <person name="Grigoriev I.V."/>
            <person name="Debuchy R."/>
            <person name="Gladieux P."/>
            <person name="Thoren M.H."/>
            <person name="Johannesson H."/>
        </authorList>
    </citation>
    <scope>NUCLEOTIDE SEQUENCE</scope>
    <source>
        <strain evidence="2">CBS 757.83</strain>
    </source>
</reference>
<evidence type="ECO:0000313" key="3">
    <source>
        <dbReference type="Proteomes" id="UP001305647"/>
    </source>
</evidence>
<evidence type="ECO:0000256" key="1">
    <source>
        <dbReference type="SAM" id="MobiDB-lite"/>
    </source>
</evidence>
<comment type="caution">
    <text evidence="2">The sequence shown here is derived from an EMBL/GenBank/DDBJ whole genome shotgun (WGS) entry which is preliminary data.</text>
</comment>
<accession>A0AAN6SY70</accession>